<name>A0A8J2KR45_9HEXA</name>
<proteinExistence type="predicted"/>
<organism evidence="1 2">
    <name type="scientific">Allacma fusca</name>
    <dbReference type="NCBI Taxonomy" id="39272"/>
    <lineage>
        <taxon>Eukaryota</taxon>
        <taxon>Metazoa</taxon>
        <taxon>Ecdysozoa</taxon>
        <taxon>Arthropoda</taxon>
        <taxon>Hexapoda</taxon>
        <taxon>Collembola</taxon>
        <taxon>Symphypleona</taxon>
        <taxon>Sminthuridae</taxon>
        <taxon>Allacma</taxon>
    </lineage>
</organism>
<accession>A0A8J2KR45</accession>
<evidence type="ECO:0000313" key="1">
    <source>
        <dbReference type="EMBL" id="CAG7729926.1"/>
    </source>
</evidence>
<keyword evidence="2" id="KW-1185">Reference proteome</keyword>
<protein>
    <submittedName>
        <fullName evidence="1">Uncharacterized protein</fullName>
    </submittedName>
</protein>
<comment type="caution">
    <text evidence="1">The sequence shown here is derived from an EMBL/GenBank/DDBJ whole genome shotgun (WGS) entry which is preliminary data.</text>
</comment>
<sequence length="454" mass="52641">MFGIQSATAAIHQGNNNELFKTIYGFKSSRSLVQDCTFLRKLFHSPPEECRSNLWSNVWALKSINIEEKNFVRTLFSVCGMDLFALSLKFTRSDMATGFIASNGFDRLLECLCTILEPNRMEHVNFETFREPFLNVFKLWLNIPISTQNFLAETSVLLKLFANDKQLYLEFKNQGAEEAFERVILKIVMASRPQNIYSLKQRFNIWHRVSPLLRFLNGLQGSTKWMPAVLLIAELLGLEIQSKEEISNQYTNEMFQIWGVDWFIVSLSFRDDEEKHKWCLRYFGRYLDKLLRVWKTQGNFVKFLTSADFIKILMDVGKSNLEQMSFQVEWDISIYFRLSFVVMCLFDADSNIYDEYHASLSPLFENALNQLFHGIQAKNWNVLEILKEKNLIILLNSRSVVTNLLVLPTPQRDTDLRSYQMPDLYFVATGAYSTEAIFGQETILGAVAIETSTG</sequence>
<reference evidence="1" key="1">
    <citation type="submission" date="2021-06" db="EMBL/GenBank/DDBJ databases">
        <authorList>
            <person name="Hodson N. C."/>
            <person name="Mongue J. A."/>
            <person name="Jaron S. K."/>
        </authorList>
    </citation>
    <scope>NUCLEOTIDE SEQUENCE</scope>
</reference>
<dbReference type="AlphaFoldDB" id="A0A8J2KR45"/>
<evidence type="ECO:0000313" key="2">
    <source>
        <dbReference type="Proteomes" id="UP000708208"/>
    </source>
</evidence>
<dbReference type="EMBL" id="CAJVCH010186467">
    <property type="protein sequence ID" value="CAG7729926.1"/>
    <property type="molecule type" value="Genomic_DNA"/>
</dbReference>
<gene>
    <name evidence="1" type="ORF">AFUS01_LOCUS18611</name>
</gene>
<dbReference type="Proteomes" id="UP000708208">
    <property type="component" value="Unassembled WGS sequence"/>
</dbReference>